<comment type="function">
    <text evidence="6">Converts molybdopterin precursor Z into molybdopterin. This requires the incorporation of two sulfur atoms into precursor Z to generate a dithiolene group. The sulfur is provided by MoaD.</text>
</comment>
<evidence type="ECO:0000313" key="14">
    <source>
        <dbReference type="Proteomes" id="UP000027583"/>
    </source>
</evidence>
<protein>
    <recommendedName>
        <fullName evidence="4">Molybdopterin synthase catalytic subunit</fullName>
        <ecNumber evidence="3">2.8.1.12</ecNumber>
    </recommendedName>
    <alternativeName>
        <fullName evidence="10">MPT synthase subunit 2</fullName>
    </alternativeName>
    <alternativeName>
        <fullName evidence="8">Molybdenum cofactor biosynthesis protein E</fullName>
    </alternativeName>
    <alternativeName>
        <fullName evidence="9">Molybdopterin-converting factor large subunit</fullName>
    </alternativeName>
    <alternativeName>
        <fullName evidence="11">Molybdopterin-converting factor subunit 2</fullName>
    </alternativeName>
</protein>
<evidence type="ECO:0000256" key="4">
    <source>
        <dbReference type="ARBA" id="ARBA00013858"/>
    </source>
</evidence>
<evidence type="ECO:0000256" key="3">
    <source>
        <dbReference type="ARBA" id="ARBA00011950"/>
    </source>
</evidence>
<evidence type="ECO:0000256" key="6">
    <source>
        <dbReference type="ARBA" id="ARBA00025448"/>
    </source>
</evidence>
<dbReference type="GO" id="GO:0006777">
    <property type="term" value="P:Mo-molybdopterin cofactor biosynthetic process"/>
    <property type="evidence" value="ECO:0007669"/>
    <property type="project" value="UniProtKB-KW"/>
</dbReference>
<reference evidence="13 14" key="2">
    <citation type="journal article" date="2014" name="PLoS ONE">
        <title>Evolution of mitochondria reconstructed from the energy metabolism of living bacteria.</title>
        <authorList>
            <person name="Degli Esposti M."/>
            <person name="Chouaia B."/>
            <person name="Comandatore F."/>
            <person name="Crotti E."/>
            <person name="Sassera D."/>
            <person name="Lievens P.M."/>
            <person name="Daffonchio D."/>
            <person name="Bandi C."/>
        </authorList>
    </citation>
    <scope>NUCLEOTIDE SEQUENCE [LARGE SCALE GENOMIC DNA]</scope>
    <source>
        <strain evidence="13 14">SF2.1</strain>
    </source>
</reference>
<dbReference type="EC" id="2.8.1.12" evidence="3"/>
<evidence type="ECO:0000256" key="2">
    <source>
        <dbReference type="ARBA" id="ARBA00005426"/>
    </source>
</evidence>
<keyword evidence="5" id="KW-0501">Molybdenum cofactor biosynthesis</keyword>
<gene>
    <name evidence="13" type="ORF">ASAP_2920</name>
</gene>
<dbReference type="Pfam" id="PF02391">
    <property type="entry name" value="MoaE"/>
    <property type="match status" value="1"/>
</dbReference>
<dbReference type="GO" id="GO:0030366">
    <property type="term" value="F:molybdopterin synthase activity"/>
    <property type="evidence" value="ECO:0007669"/>
    <property type="project" value="UniProtKB-EC"/>
</dbReference>
<comment type="subunit">
    <text evidence="7">Heterotetramer of 2 MoaD subunits and 2 MoaE subunits. Also stable as homodimer. The enzyme changes between these two forms during catalysis.</text>
</comment>
<dbReference type="UniPathway" id="UPA00344"/>
<dbReference type="RefSeq" id="WP_181950280.1">
    <property type="nucleotide sequence ID" value="NZ_CBLX010000024.1"/>
</dbReference>
<evidence type="ECO:0000256" key="9">
    <source>
        <dbReference type="ARBA" id="ARBA00030407"/>
    </source>
</evidence>
<dbReference type="eggNOG" id="COG0314">
    <property type="taxonomic scope" value="Bacteria"/>
</dbReference>
<evidence type="ECO:0000256" key="10">
    <source>
        <dbReference type="ARBA" id="ARBA00030781"/>
    </source>
</evidence>
<comment type="catalytic activity">
    <reaction evidence="12">
        <text>2 [molybdopterin-synthase sulfur-carrier protein]-C-terminal-Gly-aminoethanethioate + cyclic pyranopterin phosphate + H2O = molybdopterin + 2 [molybdopterin-synthase sulfur-carrier protein]-C-terminal Gly-Gly + 2 H(+)</text>
        <dbReference type="Rhea" id="RHEA:26333"/>
        <dbReference type="Rhea" id="RHEA-COMP:12202"/>
        <dbReference type="Rhea" id="RHEA-COMP:19907"/>
        <dbReference type="ChEBI" id="CHEBI:15377"/>
        <dbReference type="ChEBI" id="CHEBI:15378"/>
        <dbReference type="ChEBI" id="CHEBI:58698"/>
        <dbReference type="ChEBI" id="CHEBI:59648"/>
        <dbReference type="ChEBI" id="CHEBI:90778"/>
        <dbReference type="ChEBI" id="CHEBI:232372"/>
        <dbReference type="EC" id="2.8.1.12"/>
    </reaction>
</comment>
<evidence type="ECO:0000256" key="5">
    <source>
        <dbReference type="ARBA" id="ARBA00023150"/>
    </source>
</evidence>
<evidence type="ECO:0000256" key="1">
    <source>
        <dbReference type="ARBA" id="ARBA00005046"/>
    </source>
</evidence>
<comment type="caution">
    <text evidence="13">The sequence shown here is derived from an EMBL/GenBank/DDBJ whole genome shotgun (WGS) entry which is preliminary data.</text>
</comment>
<evidence type="ECO:0000256" key="7">
    <source>
        <dbReference type="ARBA" id="ARBA00026066"/>
    </source>
</evidence>
<dbReference type="CDD" id="cd00756">
    <property type="entry name" value="MoaE"/>
    <property type="match status" value="1"/>
</dbReference>
<dbReference type="AlphaFoldDB" id="A0A060QJ20"/>
<reference evidence="13 14" key="1">
    <citation type="journal article" date="2014" name="Genome Biol. Evol.">
        <title>Acetic acid bacteria genomes reveal functional traits for adaptation to life in insect guts.</title>
        <authorList>
            <person name="Chouaia B."/>
            <person name="Gaiarsa S."/>
            <person name="Crotti E."/>
            <person name="Comandatore F."/>
            <person name="Degli Esposti M."/>
            <person name="Ricci I."/>
            <person name="Alma A."/>
            <person name="Favia G."/>
            <person name="Bandi C."/>
            <person name="Daffonchio D."/>
        </authorList>
    </citation>
    <scope>NUCLEOTIDE SEQUENCE [LARGE SCALE GENOMIC DNA]</scope>
    <source>
        <strain evidence="13 14">SF2.1</strain>
    </source>
</reference>
<evidence type="ECO:0000256" key="11">
    <source>
        <dbReference type="ARBA" id="ARBA00032474"/>
    </source>
</evidence>
<dbReference type="Gene3D" id="3.90.1170.40">
    <property type="entry name" value="Molybdopterin biosynthesis MoaE subunit"/>
    <property type="match status" value="1"/>
</dbReference>
<accession>A0A060QJ20</accession>
<evidence type="ECO:0000256" key="12">
    <source>
        <dbReference type="ARBA" id="ARBA00049878"/>
    </source>
</evidence>
<name>A0A060QJ20_9PROT</name>
<dbReference type="Proteomes" id="UP000027583">
    <property type="component" value="Unassembled WGS sequence"/>
</dbReference>
<dbReference type="SUPFAM" id="SSF54690">
    <property type="entry name" value="Molybdopterin synthase subunit MoaE"/>
    <property type="match status" value="1"/>
</dbReference>
<dbReference type="EMBL" id="CBLX010000024">
    <property type="protein sequence ID" value="CDG40965.1"/>
    <property type="molecule type" value="Genomic_DNA"/>
</dbReference>
<evidence type="ECO:0000313" key="13">
    <source>
        <dbReference type="EMBL" id="CDG40965.1"/>
    </source>
</evidence>
<evidence type="ECO:0000256" key="8">
    <source>
        <dbReference type="ARBA" id="ARBA00029745"/>
    </source>
</evidence>
<organism evidence="13 14">
    <name type="scientific">Asaia bogorensis</name>
    <dbReference type="NCBI Taxonomy" id="91915"/>
    <lineage>
        <taxon>Bacteria</taxon>
        <taxon>Pseudomonadati</taxon>
        <taxon>Pseudomonadota</taxon>
        <taxon>Alphaproteobacteria</taxon>
        <taxon>Acetobacterales</taxon>
        <taxon>Acetobacteraceae</taxon>
        <taxon>Asaia</taxon>
    </lineage>
</organism>
<proteinExistence type="inferred from homology"/>
<sequence>MFLLTETPIEPDSVARVLRRNEAGGYCSFEGWVRNHSEGQAVLGLDYQAYRPLAEAEAALILQEAESRFDIVAVSAIHRIGSLGLGDMAVWIGVSAAHRDAAFVACRYVIDEIKRRVPIWKRERYADGHSEWIACHDTEPSPEL</sequence>
<dbReference type="InterPro" id="IPR003448">
    <property type="entry name" value="Mopterin_biosynth_MoaE"/>
</dbReference>
<dbReference type="PANTHER" id="PTHR23404">
    <property type="entry name" value="MOLYBDOPTERIN SYNTHASE RELATED"/>
    <property type="match status" value="1"/>
</dbReference>
<dbReference type="InterPro" id="IPR036563">
    <property type="entry name" value="MoaE_sf"/>
</dbReference>
<comment type="similarity">
    <text evidence="2">Belongs to the MoaE family.</text>
</comment>
<comment type="pathway">
    <text evidence="1">Cofactor biosynthesis; molybdopterin biosynthesis.</text>
</comment>